<gene>
    <name evidence="5" type="ORF">GCK32_020216</name>
</gene>
<proteinExistence type="predicted"/>
<dbReference type="GO" id="GO:0005634">
    <property type="term" value="C:nucleus"/>
    <property type="evidence" value="ECO:0007669"/>
    <property type="project" value="TreeGrafter"/>
</dbReference>
<feature type="repeat" description="WD" evidence="4">
    <location>
        <begin position="9"/>
        <end position="51"/>
    </location>
</feature>
<dbReference type="AlphaFoldDB" id="A0AAN8EZW5"/>
<dbReference type="PROSITE" id="PS50294">
    <property type="entry name" value="WD_REPEATS_REGION"/>
    <property type="match status" value="1"/>
</dbReference>
<dbReference type="EMBL" id="WIXE01018998">
    <property type="protein sequence ID" value="KAK5970436.1"/>
    <property type="molecule type" value="Genomic_DNA"/>
</dbReference>
<keyword evidence="6" id="KW-1185">Reference proteome</keyword>
<dbReference type="SUPFAM" id="SSF50978">
    <property type="entry name" value="WD40 repeat-like"/>
    <property type="match status" value="1"/>
</dbReference>
<dbReference type="PROSITE" id="PS00678">
    <property type="entry name" value="WD_REPEATS_1"/>
    <property type="match status" value="1"/>
</dbReference>
<feature type="non-terminal residue" evidence="5">
    <location>
        <position position="1"/>
    </location>
</feature>
<evidence type="ECO:0000256" key="1">
    <source>
        <dbReference type="ARBA" id="ARBA00022553"/>
    </source>
</evidence>
<evidence type="ECO:0000256" key="3">
    <source>
        <dbReference type="ARBA" id="ARBA00022737"/>
    </source>
</evidence>
<dbReference type="InterPro" id="IPR019775">
    <property type="entry name" value="WD40_repeat_CS"/>
</dbReference>
<evidence type="ECO:0000313" key="6">
    <source>
        <dbReference type="Proteomes" id="UP001331761"/>
    </source>
</evidence>
<dbReference type="InterPro" id="IPR036322">
    <property type="entry name" value="WD40_repeat_dom_sf"/>
</dbReference>
<dbReference type="SMART" id="SM00320">
    <property type="entry name" value="WD40"/>
    <property type="match status" value="2"/>
</dbReference>
<organism evidence="5 6">
    <name type="scientific">Trichostrongylus colubriformis</name>
    <name type="common">Black scour worm</name>
    <dbReference type="NCBI Taxonomy" id="6319"/>
    <lineage>
        <taxon>Eukaryota</taxon>
        <taxon>Metazoa</taxon>
        <taxon>Ecdysozoa</taxon>
        <taxon>Nematoda</taxon>
        <taxon>Chromadorea</taxon>
        <taxon>Rhabditida</taxon>
        <taxon>Rhabditina</taxon>
        <taxon>Rhabditomorpha</taxon>
        <taxon>Strongyloidea</taxon>
        <taxon>Trichostrongylidae</taxon>
        <taxon>Trichostrongylus</taxon>
    </lineage>
</organism>
<sequence>RRKKRDGSQQGHSDAVLSLAWNRITTHVLASGSADKRIILWDLDEAKAAQILPERDGEVQALSWHPAEQSFILTGSLSGTVEVIDCREDSGSPSAVWKLGAQVEQVSSYVHSKSILFPKYTDL</sequence>
<dbReference type="InterPro" id="IPR015943">
    <property type="entry name" value="WD40/YVTN_repeat-like_dom_sf"/>
</dbReference>
<keyword evidence="2 4" id="KW-0853">WD repeat</keyword>
<dbReference type="InterPro" id="IPR001680">
    <property type="entry name" value="WD40_rpt"/>
</dbReference>
<reference evidence="5 6" key="1">
    <citation type="submission" date="2019-10" db="EMBL/GenBank/DDBJ databases">
        <title>Assembly and Annotation for the nematode Trichostrongylus colubriformis.</title>
        <authorList>
            <person name="Martin J."/>
        </authorList>
    </citation>
    <scope>NUCLEOTIDE SEQUENCE [LARGE SCALE GENOMIC DNA]</scope>
    <source>
        <strain evidence="5">G859</strain>
        <tissue evidence="5">Whole worm</tissue>
    </source>
</reference>
<dbReference type="PANTHER" id="PTHR14091">
    <property type="entry name" value="PERIODIC TRYPTOPHAN PROTEIN 1"/>
    <property type="match status" value="1"/>
</dbReference>
<keyword evidence="1" id="KW-0597">Phosphoprotein</keyword>
<keyword evidence="3" id="KW-0677">Repeat</keyword>
<protein>
    <submittedName>
        <fullName evidence="5">Uncharacterized protein</fullName>
    </submittedName>
</protein>
<dbReference type="Proteomes" id="UP001331761">
    <property type="component" value="Unassembled WGS sequence"/>
</dbReference>
<evidence type="ECO:0000256" key="2">
    <source>
        <dbReference type="ARBA" id="ARBA00022574"/>
    </source>
</evidence>
<dbReference type="GO" id="GO:0006364">
    <property type="term" value="P:rRNA processing"/>
    <property type="evidence" value="ECO:0007669"/>
    <property type="project" value="InterPro"/>
</dbReference>
<dbReference type="Pfam" id="PF00400">
    <property type="entry name" value="WD40"/>
    <property type="match status" value="2"/>
</dbReference>
<dbReference type="Gene3D" id="2.130.10.10">
    <property type="entry name" value="YVTN repeat-like/Quinoprotein amine dehydrogenase"/>
    <property type="match status" value="1"/>
</dbReference>
<accession>A0AAN8EZW5</accession>
<dbReference type="PROSITE" id="PS50082">
    <property type="entry name" value="WD_REPEATS_2"/>
    <property type="match status" value="1"/>
</dbReference>
<name>A0AAN8EZW5_TRICO</name>
<dbReference type="PANTHER" id="PTHR14091:SF0">
    <property type="entry name" value="PERIODIC TRYPTOPHAN PROTEIN 1 HOMOLOG"/>
    <property type="match status" value="1"/>
</dbReference>
<evidence type="ECO:0000256" key="4">
    <source>
        <dbReference type="PROSITE-ProRule" id="PRU00221"/>
    </source>
</evidence>
<evidence type="ECO:0000313" key="5">
    <source>
        <dbReference type="EMBL" id="KAK5970436.1"/>
    </source>
</evidence>
<dbReference type="InterPro" id="IPR044285">
    <property type="entry name" value="PWP1"/>
</dbReference>
<comment type="caution">
    <text evidence="5">The sequence shown here is derived from an EMBL/GenBank/DDBJ whole genome shotgun (WGS) entry which is preliminary data.</text>
</comment>